<dbReference type="EMBL" id="JAGYWB010000018">
    <property type="protein sequence ID" value="KAI0493305.1"/>
    <property type="molecule type" value="Genomic_DNA"/>
</dbReference>
<gene>
    <name evidence="1" type="ORF">KFK09_027581</name>
</gene>
<dbReference type="Proteomes" id="UP000829196">
    <property type="component" value="Unassembled WGS sequence"/>
</dbReference>
<reference evidence="1" key="1">
    <citation type="journal article" date="2022" name="Front. Genet.">
        <title>Chromosome-Scale Assembly of the Dendrobium nobile Genome Provides Insights Into the Molecular Mechanism of the Biosynthesis of the Medicinal Active Ingredient of Dendrobium.</title>
        <authorList>
            <person name="Xu Q."/>
            <person name="Niu S.-C."/>
            <person name="Li K.-L."/>
            <person name="Zheng P.-J."/>
            <person name="Zhang X.-J."/>
            <person name="Jia Y."/>
            <person name="Liu Y."/>
            <person name="Niu Y.-X."/>
            <person name="Yu L.-H."/>
            <person name="Chen D.-F."/>
            <person name="Zhang G.-Q."/>
        </authorList>
    </citation>
    <scope>NUCLEOTIDE SEQUENCE</scope>
    <source>
        <tissue evidence="1">Leaf</tissue>
    </source>
</reference>
<dbReference type="OrthoDB" id="424543at2759"/>
<dbReference type="AlphaFoldDB" id="A0A8T3AGE2"/>
<protein>
    <submittedName>
        <fullName evidence="1">Uncharacterized protein</fullName>
    </submittedName>
</protein>
<sequence length="263" mass="29752">MVEVPSTSSFSSSSSIIVYCRGENAPVPVFLRSMTTRAFPSIQDGARQKTDRFEKDSRRGTIEGTNGVQIYGWGYTEMRMLRWMIDFTLIDMIRNEHIRQNVGIAPVEDKIRGSFLRWFGYIKRQSSDDLFDKQRRINVDYKITSHIGIEPYSRSSLHYRANPTDIKIGFDANKERNGAGHNRFRVPRVITVYLQCHLAAKLPVDCRALLVAFCSNFDFPPLGGTYERPRLAVGAAPGSHPTTSTKGVLGAVFRFTTNIEVGF</sequence>
<comment type="caution">
    <text evidence="1">The sequence shown here is derived from an EMBL/GenBank/DDBJ whole genome shotgun (WGS) entry which is preliminary data.</text>
</comment>
<organism evidence="1 2">
    <name type="scientific">Dendrobium nobile</name>
    <name type="common">Orchid</name>
    <dbReference type="NCBI Taxonomy" id="94219"/>
    <lineage>
        <taxon>Eukaryota</taxon>
        <taxon>Viridiplantae</taxon>
        <taxon>Streptophyta</taxon>
        <taxon>Embryophyta</taxon>
        <taxon>Tracheophyta</taxon>
        <taxon>Spermatophyta</taxon>
        <taxon>Magnoliopsida</taxon>
        <taxon>Liliopsida</taxon>
        <taxon>Asparagales</taxon>
        <taxon>Orchidaceae</taxon>
        <taxon>Epidendroideae</taxon>
        <taxon>Malaxideae</taxon>
        <taxon>Dendrobiinae</taxon>
        <taxon>Dendrobium</taxon>
    </lineage>
</organism>
<evidence type="ECO:0000313" key="1">
    <source>
        <dbReference type="EMBL" id="KAI0493305.1"/>
    </source>
</evidence>
<proteinExistence type="predicted"/>
<accession>A0A8T3AGE2</accession>
<keyword evidence="2" id="KW-1185">Reference proteome</keyword>
<evidence type="ECO:0000313" key="2">
    <source>
        <dbReference type="Proteomes" id="UP000829196"/>
    </source>
</evidence>
<name>A0A8T3AGE2_DENNO</name>